<name>A0A1B9I008_9TREE</name>
<gene>
    <name evidence="2" type="ORF">I206_05599</name>
    <name evidence="3" type="ORF">I206_106855</name>
</gene>
<dbReference type="PANTHER" id="PTHR38702">
    <property type="entry name" value="CALPONIN-HOMOLOGY (CH) DOMAIN-CONTAINING PROTEIN"/>
    <property type="match status" value="1"/>
</dbReference>
<dbReference type="GeneID" id="30173968"/>
<dbReference type="OrthoDB" id="2534759at2759"/>
<feature type="region of interest" description="Disordered" evidence="1">
    <location>
        <begin position="489"/>
        <end position="513"/>
    </location>
</feature>
<feature type="region of interest" description="Disordered" evidence="1">
    <location>
        <begin position="84"/>
        <end position="112"/>
    </location>
</feature>
<dbReference type="Proteomes" id="UP000094020">
    <property type="component" value="Chromosome 10"/>
</dbReference>
<feature type="compositionally biased region" description="Polar residues" evidence="1">
    <location>
        <begin position="337"/>
        <end position="346"/>
    </location>
</feature>
<dbReference type="AlphaFoldDB" id="A0A1B9I008"/>
<proteinExistence type="predicted"/>
<feature type="compositionally biased region" description="Basic and acidic residues" evidence="1">
    <location>
        <begin position="285"/>
        <end position="300"/>
    </location>
</feature>
<dbReference type="EMBL" id="KI894013">
    <property type="protein sequence ID" value="OCF48818.1"/>
    <property type="molecule type" value="Genomic_DNA"/>
</dbReference>
<reference evidence="2" key="1">
    <citation type="submission" date="2013-07" db="EMBL/GenBank/DDBJ databases">
        <title>The Genome Sequence of Cryptococcus pinus CBS10737.</title>
        <authorList>
            <consortium name="The Broad Institute Genome Sequencing Platform"/>
            <person name="Cuomo C."/>
            <person name="Litvintseva A."/>
            <person name="Chen Y."/>
            <person name="Heitman J."/>
            <person name="Sun S."/>
            <person name="Springer D."/>
            <person name="Dromer F."/>
            <person name="Young S.K."/>
            <person name="Zeng Q."/>
            <person name="Gargeya S."/>
            <person name="Fitzgerald M."/>
            <person name="Abouelleil A."/>
            <person name="Alvarado L."/>
            <person name="Berlin A.M."/>
            <person name="Chapman S.B."/>
            <person name="Dewar J."/>
            <person name="Goldberg J."/>
            <person name="Griggs A."/>
            <person name="Gujja S."/>
            <person name="Hansen M."/>
            <person name="Howarth C."/>
            <person name="Imamovic A."/>
            <person name="Larimer J."/>
            <person name="McCowan C."/>
            <person name="Murphy C."/>
            <person name="Pearson M."/>
            <person name="Priest M."/>
            <person name="Roberts A."/>
            <person name="Saif S."/>
            <person name="Shea T."/>
            <person name="Sykes S."/>
            <person name="Wortman J."/>
            <person name="Nusbaum C."/>
            <person name="Birren B."/>
        </authorList>
    </citation>
    <scope>NUCLEOTIDE SEQUENCE [LARGE SCALE GENOMIC DNA]</scope>
    <source>
        <strain evidence="2">CBS 10737</strain>
    </source>
</reference>
<reference evidence="3" key="2">
    <citation type="submission" date="2013-07" db="EMBL/GenBank/DDBJ databases">
        <authorList>
            <consortium name="The Broad Institute Genome Sequencing Platform"/>
            <person name="Cuomo C."/>
            <person name="Litvintseva A."/>
            <person name="Chen Y."/>
            <person name="Heitman J."/>
            <person name="Sun S."/>
            <person name="Springer D."/>
            <person name="Dromer F."/>
            <person name="Young S.K."/>
            <person name="Zeng Q."/>
            <person name="Gargeya S."/>
            <person name="Fitzgerald M."/>
            <person name="Abouelleil A."/>
            <person name="Alvarado L."/>
            <person name="Berlin A.M."/>
            <person name="Chapman S.B."/>
            <person name="Dewar J."/>
            <person name="Goldberg J."/>
            <person name="Griggs A."/>
            <person name="Gujja S."/>
            <person name="Hansen M."/>
            <person name="Howarth C."/>
            <person name="Imamovic A."/>
            <person name="Larimer J."/>
            <person name="McCowan C."/>
            <person name="Murphy C."/>
            <person name="Pearson M."/>
            <person name="Priest M."/>
            <person name="Roberts A."/>
            <person name="Saif S."/>
            <person name="Shea T."/>
            <person name="Sykes S."/>
            <person name="Wortman J."/>
            <person name="Nusbaum C."/>
            <person name="Birren B."/>
        </authorList>
    </citation>
    <scope>NUCLEOTIDE SEQUENCE</scope>
    <source>
        <strain evidence="3">CBS 10737</strain>
    </source>
</reference>
<dbReference type="KEGG" id="kpin:30173968"/>
<feature type="region of interest" description="Disordered" evidence="1">
    <location>
        <begin position="222"/>
        <end position="255"/>
    </location>
</feature>
<evidence type="ECO:0000256" key="1">
    <source>
        <dbReference type="SAM" id="MobiDB-lite"/>
    </source>
</evidence>
<dbReference type="RefSeq" id="XP_019010037.1">
    <property type="nucleotide sequence ID" value="XM_019157319.1"/>
</dbReference>
<reference evidence="3" key="4">
    <citation type="submission" date="2024-02" db="EMBL/GenBank/DDBJ databases">
        <title>Comparative genomics of Cryptococcus and Kwoniella reveals pathogenesis evolution and contrasting modes of karyotype evolution via chromosome fusion or intercentromeric recombination.</title>
        <authorList>
            <person name="Coelho M.A."/>
            <person name="David-Palma M."/>
            <person name="Shea T."/>
            <person name="Bowers K."/>
            <person name="McGinley-Smith S."/>
            <person name="Mohammad A.W."/>
            <person name="Gnirke A."/>
            <person name="Yurkov A.M."/>
            <person name="Nowrousian M."/>
            <person name="Sun S."/>
            <person name="Cuomo C.A."/>
            <person name="Heitman J."/>
        </authorList>
    </citation>
    <scope>NUCLEOTIDE SEQUENCE</scope>
    <source>
        <strain evidence="3">CBS 10737</strain>
    </source>
</reference>
<evidence type="ECO:0000313" key="2">
    <source>
        <dbReference type="EMBL" id="OCF48818.1"/>
    </source>
</evidence>
<protein>
    <submittedName>
        <fullName evidence="2">Uncharacterized protein</fullName>
    </submittedName>
</protein>
<evidence type="ECO:0000313" key="4">
    <source>
        <dbReference type="Proteomes" id="UP000094020"/>
    </source>
</evidence>
<feature type="compositionally biased region" description="Basic and acidic residues" evidence="1">
    <location>
        <begin position="504"/>
        <end position="513"/>
    </location>
</feature>
<feature type="compositionally biased region" description="Low complexity" evidence="1">
    <location>
        <begin position="1"/>
        <end position="25"/>
    </location>
</feature>
<feature type="compositionally biased region" description="Acidic residues" evidence="1">
    <location>
        <begin position="326"/>
        <end position="335"/>
    </location>
</feature>
<dbReference type="EMBL" id="CP144528">
    <property type="protein sequence ID" value="WWC72891.1"/>
    <property type="molecule type" value="Genomic_DNA"/>
</dbReference>
<feature type="region of interest" description="Disordered" evidence="1">
    <location>
        <begin position="1"/>
        <end position="29"/>
    </location>
</feature>
<evidence type="ECO:0000313" key="3">
    <source>
        <dbReference type="EMBL" id="WWC72891.1"/>
    </source>
</evidence>
<reference evidence="2" key="3">
    <citation type="submission" date="2016-07" db="EMBL/GenBank/DDBJ databases">
        <title>Evolution of pathogenesis and genome organization in the Tremellales.</title>
        <authorList>
            <person name="Cuomo C."/>
            <person name="Litvintseva A."/>
            <person name="Heitman J."/>
            <person name="Chen Y."/>
            <person name="Sun S."/>
            <person name="Springer D."/>
            <person name="Dromer F."/>
            <person name="Young S."/>
            <person name="Zeng Q."/>
            <person name="Chapman S."/>
            <person name="Gujja S."/>
            <person name="Saif S."/>
            <person name="Birren B."/>
        </authorList>
    </citation>
    <scope>NUCLEOTIDE SEQUENCE</scope>
    <source>
        <strain evidence="2">CBS 10737</strain>
    </source>
</reference>
<accession>A0A1B9I008</accession>
<keyword evidence="4" id="KW-1185">Reference proteome</keyword>
<feature type="region of interest" description="Disordered" evidence="1">
    <location>
        <begin position="285"/>
        <end position="348"/>
    </location>
</feature>
<organism evidence="2">
    <name type="scientific">Kwoniella pini CBS 10737</name>
    <dbReference type="NCBI Taxonomy" id="1296096"/>
    <lineage>
        <taxon>Eukaryota</taxon>
        <taxon>Fungi</taxon>
        <taxon>Dikarya</taxon>
        <taxon>Basidiomycota</taxon>
        <taxon>Agaricomycotina</taxon>
        <taxon>Tremellomycetes</taxon>
        <taxon>Tremellales</taxon>
        <taxon>Cryptococcaceae</taxon>
        <taxon>Kwoniella</taxon>
    </lineage>
</organism>
<sequence length="641" mass="70718">MDNTNNSPTSSSSSSSFTQPSLQPLRNPKYRHISKSAAKRESVQMLGSIKDLQMHFASGGKVEHRPGAGIGIKGKSSLGILGEDLEGEENRPPSSLSDRRRPHPHKNIDLPRIDIEDARREAKSIIDDVRGIWGLSLPLSPSSAVNSNSSGLPSSKSLYFPINFDGDDEAHGENRTSEDIQSALVKTAQSIRRIRFLALSISHNSSNPTSSRSGILQSRLGGAGKIRSSLSTPSRPTGVPLRTVSNPNSAIMTERKTRGFKGDLLSELRKAALEVLTQLRELEESLRVSDRSKSPTEDRPFSPGTDEISGSGSGNGSGSGIFIEPDNYDSEEDELYNPNNLATNSEDTSHLTNWEDRILSEQREYKDLDDNSWEKEARGTREGMGKWVGVVEQLFVFTHEDGKKELEDWAKDSWEGSQLEQLHSFLLSNLPLDLTLPLPSTTSDNFDFTLLSRLSDGYILIHAYNSSLLKSTKPWGFIPDEDVHDTLSSSISISSDHTTPTKGGSREEGKQEKEWTFRKVGNLTCFAAALKHRYQLPIQLPITNLPVPSIPSKLTSARPRPSIDTSLSVSTGSIATTSVTKIEDKIEFDPMIIAKQSPGWETMLKLLIGKWMSAVIRELREVYDAPIMYMTRSTVDRGGLI</sequence>
<dbReference type="PANTHER" id="PTHR38702:SF1">
    <property type="entry name" value="CALPONIN-HOMOLOGY (CH) DOMAIN-CONTAINING PROTEIN"/>
    <property type="match status" value="1"/>
</dbReference>